<dbReference type="RefSeq" id="WP_201895521.1">
    <property type="nucleotide sequence ID" value="NZ_CP068148.1"/>
</dbReference>
<name>A0ABX7CYS9_SERLI</name>
<reference evidence="1 2" key="1">
    <citation type="submission" date="2021-01" db="EMBL/GenBank/DDBJ databases">
        <title>FDA dAtabase for Regulatory Grade micrObial Sequences (FDA-ARGOS): Supporting development and validation of Infectious Disease Dx tests.</title>
        <authorList>
            <person name="Blissenbach B."/>
            <person name="Krut O."/>
            <person name="Tallon L."/>
            <person name="Sadzewicz L."/>
            <person name="Zhao X."/>
            <person name="Boylan J."/>
            <person name="Ott S."/>
            <person name="Bowen H."/>
            <person name="Vavikolanu K."/>
            <person name="Mehta A."/>
            <person name="Aluvathingal J."/>
            <person name="Nadendla S."/>
            <person name="Yan Y."/>
            <person name="Sichtig H."/>
        </authorList>
    </citation>
    <scope>NUCLEOTIDE SEQUENCE [LARGE SCALE GENOMIC DNA]</scope>
    <source>
        <strain evidence="1 2">FDAARGOS_1081</strain>
    </source>
</reference>
<dbReference type="EMBL" id="CP068148">
    <property type="protein sequence ID" value="QQU53731.1"/>
    <property type="molecule type" value="Genomic_DNA"/>
</dbReference>
<evidence type="ECO:0000313" key="2">
    <source>
        <dbReference type="Proteomes" id="UP000595237"/>
    </source>
</evidence>
<keyword evidence="2" id="KW-1185">Reference proteome</keyword>
<accession>A0ABX7CYS9</accession>
<evidence type="ECO:0000313" key="1">
    <source>
        <dbReference type="EMBL" id="QQU53731.1"/>
    </source>
</evidence>
<dbReference type="Proteomes" id="UP000595237">
    <property type="component" value="Chromosome"/>
</dbReference>
<proteinExistence type="predicted"/>
<organism evidence="1 2">
    <name type="scientific">Serratia liquefaciens</name>
    <dbReference type="NCBI Taxonomy" id="614"/>
    <lineage>
        <taxon>Bacteria</taxon>
        <taxon>Pseudomonadati</taxon>
        <taxon>Pseudomonadota</taxon>
        <taxon>Gammaproteobacteria</taxon>
        <taxon>Enterobacterales</taxon>
        <taxon>Yersiniaceae</taxon>
        <taxon>Serratia</taxon>
    </lineage>
</organism>
<gene>
    <name evidence="1" type="ORF">I6I38_15465</name>
</gene>
<sequence>MIDIRSELEEVRNSFISIYDFIAIAKNATGEDVSLVSQWILKRIKEQHTNNNILNVCMISQFHEIEFCFETVEQDFSFLSRKLGVVIKNGCLPIEPDDIPFEKNDWEDNSFFEHGFKKNELETFFPELKEYLYQEKLINDGINKAPCESIPSLLFEGSTPQPTIPSVTQGVICDFSGKETALMLIAGLAVALEKTSDSFKRGGKMNKSAVVMGAERAINNYGTGVNVTNRALRDWLNLALSMHTSKLDD</sequence>
<protein>
    <submittedName>
        <fullName evidence="1">Uncharacterized protein</fullName>
    </submittedName>
</protein>